<proteinExistence type="predicted"/>
<keyword evidence="2" id="KW-1185">Reference proteome</keyword>
<evidence type="ECO:0000313" key="1">
    <source>
        <dbReference type="EMBL" id="PRP81738.1"/>
    </source>
</evidence>
<organism evidence="1 2">
    <name type="scientific">Planoprotostelium fungivorum</name>
    <dbReference type="NCBI Taxonomy" id="1890364"/>
    <lineage>
        <taxon>Eukaryota</taxon>
        <taxon>Amoebozoa</taxon>
        <taxon>Evosea</taxon>
        <taxon>Variosea</taxon>
        <taxon>Cavosteliida</taxon>
        <taxon>Cavosteliaceae</taxon>
        <taxon>Planoprotostelium</taxon>
    </lineage>
</organism>
<gene>
    <name evidence="1" type="ORF">PROFUN_10838</name>
</gene>
<comment type="caution">
    <text evidence="1">The sequence shown here is derived from an EMBL/GenBank/DDBJ whole genome shotgun (WGS) entry which is preliminary data.</text>
</comment>
<evidence type="ECO:0000313" key="2">
    <source>
        <dbReference type="Proteomes" id="UP000241769"/>
    </source>
</evidence>
<dbReference type="EMBL" id="MDYQ01000119">
    <property type="protein sequence ID" value="PRP81738.1"/>
    <property type="molecule type" value="Genomic_DNA"/>
</dbReference>
<name>A0A2P6NCR8_9EUKA</name>
<sequence length="85" mass="10084">MRLLQLLWLPRMRTTRDTSSTRREYDWETLWRLSKNERFVYRRLSWKGRAERPTAISLVANKAAQPILAGLTVALASYAIEKYLK</sequence>
<accession>A0A2P6NCR8</accession>
<dbReference type="InParanoid" id="A0A2P6NCR8"/>
<reference evidence="1 2" key="1">
    <citation type="journal article" date="2018" name="Genome Biol. Evol.">
        <title>Multiple Roots of Fruiting Body Formation in Amoebozoa.</title>
        <authorList>
            <person name="Hillmann F."/>
            <person name="Forbes G."/>
            <person name="Novohradska S."/>
            <person name="Ferling I."/>
            <person name="Riege K."/>
            <person name="Groth M."/>
            <person name="Westermann M."/>
            <person name="Marz M."/>
            <person name="Spaller T."/>
            <person name="Winckler T."/>
            <person name="Schaap P."/>
            <person name="Glockner G."/>
        </authorList>
    </citation>
    <scope>NUCLEOTIDE SEQUENCE [LARGE SCALE GENOMIC DNA]</scope>
    <source>
        <strain evidence="1 2">Jena</strain>
    </source>
</reference>
<dbReference type="AlphaFoldDB" id="A0A2P6NCR8"/>
<protein>
    <submittedName>
        <fullName evidence="1">Uncharacterized protein</fullName>
    </submittedName>
</protein>
<dbReference type="Proteomes" id="UP000241769">
    <property type="component" value="Unassembled WGS sequence"/>
</dbReference>